<dbReference type="PANTHER" id="PTHR30011:SF16">
    <property type="entry name" value="C2H2 FINGER DOMAIN TRANSCRIPTION FACTOR (EUROFUNG)-RELATED"/>
    <property type="match status" value="1"/>
</dbReference>
<dbReference type="GO" id="GO:0016705">
    <property type="term" value="F:oxidoreductase activity, acting on paired donors, with incorporation or reduction of molecular oxygen"/>
    <property type="evidence" value="ECO:0007669"/>
    <property type="project" value="InterPro"/>
</dbReference>
<evidence type="ECO:0000256" key="1">
    <source>
        <dbReference type="ARBA" id="ARBA00022630"/>
    </source>
</evidence>
<keyword evidence="9" id="KW-1185">Reference proteome</keyword>
<organism evidence="8 9">
    <name type="scientific">Cellulomonas chitinilytica</name>
    <dbReference type="NCBI Taxonomy" id="398759"/>
    <lineage>
        <taxon>Bacteria</taxon>
        <taxon>Bacillati</taxon>
        <taxon>Actinomycetota</taxon>
        <taxon>Actinomycetes</taxon>
        <taxon>Micrococcales</taxon>
        <taxon>Cellulomonadaceae</taxon>
        <taxon>Cellulomonas</taxon>
    </lineage>
</organism>
<keyword evidence="1 6" id="KW-0285">Flavoprotein</keyword>
<dbReference type="Gene3D" id="3.20.20.30">
    <property type="entry name" value="Luciferase-like domain"/>
    <property type="match status" value="1"/>
</dbReference>
<keyword evidence="2 6" id="KW-0288">FMN</keyword>
<dbReference type="PIRSF" id="PIRSF000337">
    <property type="entry name" value="NTA_MOA"/>
    <property type="match status" value="1"/>
</dbReference>
<evidence type="ECO:0000313" key="8">
    <source>
        <dbReference type="EMBL" id="GIG21730.1"/>
    </source>
</evidence>
<evidence type="ECO:0000256" key="3">
    <source>
        <dbReference type="ARBA" id="ARBA00023002"/>
    </source>
</evidence>
<evidence type="ECO:0000256" key="5">
    <source>
        <dbReference type="ARBA" id="ARBA00033748"/>
    </source>
</evidence>
<name>A0A919P2X9_9CELL</name>
<dbReference type="AlphaFoldDB" id="A0A919P2X9"/>
<protein>
    <submittedName>
        <fullName evidence="8">FMNH2-utilizing oxygenase</fullName>
    </submittedName>
</protein>
<dbReference type="InterPro" id="IPR051260">
    <property type="entry name" value="Diverse_substr_monoxygenases"/>
</dbReference>
<dbReference type="Pfam" id="PF00296">
    <property type="entry name" value="Bac_luciferase"/>
    <property type="match status" value="1"/>
</dbReference>
<dbReference type="RefSeq" id="WP_203754562.1">
    <property type="nucleotide sequence ID" value="NZ_BONK01000008.1"/>
</dbReference>
<dbReference type="InterPro" id="IPR036661">
    <property type="entry name" value="Luciferase-like_sf"/>
</dbReference>
<evidence type="ECO:0000259" key="7">
    <source>
        <dbReference type="Pfam" id="PF00296"/>
    </source>
</evidence>
<sequence>MSDTPQLHLGVALDGAGWHPAAWREPNARPDELFTAGYWLDLVRTAQDAVADLVTIEDTLALQSSRFEGPDERTDQVRGRLDAELVAARLAPVTQGIGLVPVVTVTHTEPFHVSKALATLDYTSHGRAGWQVRASAGASHAALFGRREVPELVPPFDIEDLKIAPFIQDVFDEAADAVEVVRRLWDSWEDDAEIRDVATDRFIDRDKLHYVDFEGKHFSVRGPSITPRPPQGQPVVTVLAHARVPYELAARSADVVFVTPHDHAGAEAILREVRDAEDRVGRTGLPLQVWADLAVVLDTPEESGADRKARLDALAGDPWFTDAVVVAGSAGAVADQIAAWHELGYAGVRLRPAVLPDDLALIARDLAPELRRRGLTRSAYDADSLRGLLGLPTDVPNRYATAR</sequence>
<comment type="caution">
    <text evidence="8">The sequence shown here is derived from an EMBL/GenBank/DDBJ whole genome shotgun (WGS) entry which is preliminary data.</text>
</comment>
<dbReference type="InterPro" id="IPR016215">
    <property type="entry name" value="NTA_MOA"/>
</dbReference>
<dbReference type="GO" id="GO:0004497">
    <property type="term" value="F:monooxygenase activity"/>
    <property type="evidence" value="ECO:0007669"/>
    <property type="project" value="UniProtKB-KW"/>
</dbReference>
<evidence type="ECO:0000256" key="6">
    <source>
        <dbReference type="PIRSR" id="PIRSR000337-1"/>
    </source>
</evidence>
<dbReference type="EMBL" id="BONK01000008">
    <property type="protein sequence ID" value="GIG21730.1"/>
    <property type="molecule type" value="Genomic_DNA"/>
</dbReference>
<dbReference type="SUPFAM" id="SSF51679">
    <property type="entry name" value="Bacterial luciferase-like"/>
    <property type="match status" value="1"/>
</dbReference>
<evidence type="ECO:0000313" key="9">
    <source>
        <dbReference type="Proteomes" id="UP000632740"/>
    </source>
</evidence>
<feature type="domain" description="Luciferase-like" evidence="7">
    <location>
        <begin position="34"/>
        <end position="302"/>
    </location>
</feature>
<feature type="binding site" evidence="6">
    <location>
        <position position="58"/>
    </location>
    <ligand>
        <name>FMN</name>
        <dbReference type="ChEBI" id="CHEBI:58210"/>
    </ligand>
</feature>
<gene>
    <name evidence="8" type="ORF">Cch01nite_24540</name>
</gene>
<reference evidence="8" key="1">
    <citation type="submission" date="2021-01" db="EMBL/GenBank/DDBJ databases">
        <title>Whole genome shotgun sequence of Cellulomonas chitinilytica NBRC 110799.</title>
        <authorList>
            <person name="Komaki H."/>
            <person name="Tamura T."/>
        </authorList>
    </citation>
    <scope>NUCLEOTIDE SEQUENCE</scope>
    <source>
        <strain evidence="8">NBRC 110799</strain>
    </source>
</reference>
<accession>A0A919P2X9</accession>
<dbReference type="PANTHER" id="PTHR30011">
    <property type="entry name" value="ALKANESULFONATE MONOOXYGENASE-RELATED"/>
    <property type="match status" value="1"/>
</dbReference>
<proteinExistence type="inferred from homology"/>
<keyword evidence="3" id="KW-0560">Oxidoreductase</keyword>
<dbReference type="Proteomes" id="UP000632740">
    <property type="component" value="Unassembled WGS sequence"/>
</dbReference>
<evidence type="ECO:0000256" key="2">
    <source>
        <dbReference type="ARBA" id="ARBA00022643"/>
    </source>
</evidence>
<dbReference type="InterPro" id="IPR011251">
    <property type="entry name" value="Luciferase-like_dom"/>
</dbReference>
<keyword evidence="4" id="KW-0503">Monooxygenase</keyword>
<comment type="similarity">
    <text evidence="5">Belongs to the NtaA/SnaA/DszA monooxygenase family.</text>
</comment>
<evidence type="ECO:0000256" key="4">
    <source>
        <dbReference type="ARBA" id="ARBA00023033"/>
    </source>
</evidence>